<dbReference type="SMART" id="SM00829">
    <property type="entry name" value="PKS_ER"/>
    <property type="match status" value="1"/>
</dbReference>
<dbReference type="InterPro" id="IPR013149">
    <property type="entry name" value="ADH-like_C"/>
</dbReference>
<dbReference type="GO" id="GO:0016491">
    <property type="term" value="F:oxidoreductase activity"/>
    <property type="evidence" value="ECO:0007669"/>
    <property type="project" value="InterPro"/>
</dbReference>
<dbReference type="InterPro" id="IPR036291">
    <property type="entry name" value="NAD(P)-bd_dom_sf"/>
</dbReference>
<comment type="caution">
    <text evidence="2">The sequence shown here is derived from an EMBL/GenBank/DDBJ whole genome shotgun (WGS) entry which is preliminary data.</text>
</comment>
<dbReference type="PANTHER" id="PTHR45033:SF2">
    <property type="entry name" value="ZINC-TYPE ALCOHOL DEHYDROGENASE-LIKE PROTEIN C1773.06C"/>
    <property type="match status" value="1"/>
</dbReference>
<dbReference type="Gene3D" id="3.90.180.10">
    <property type="entry name" value="Medium-chain alcohol dehydrogenases, catalytic domain"/>
    <property type="match status" value="1"/>
</dbReference>
<dbReference type="InterPro" id="IPR011032">
    <property type="entry name" value="GroES-like_sf"/>
</dbReference>
<dbReference type="AlphaFoldDB" id="A0A3L6MUY3"/>
<dbReference type="InterPro" id="IPR013154">
    <property type="entry name" value="ADH-like_N"/>
</dbReference>
<reference evidence="2 3" key="1">
    <citation type="journal article" date="2018" name="Sci. Rep.">
        <title>Characterisation of pathogen-specific regions and novel effector candidates in Fusarium oxysporum f. sp. cepae.</title>
        <authorList>
            <person name="Armitage A.D."/>
            <person name="Taylor A."/>
            <person name="Sobczyk M.K."/>
            <person name="Baxter L."/>
            <person name="Greenfield B.P."/>
            <person name="Bates H.J."/>
            <person name="Wilson F."/>
            <person name="Jackson A.C."/>
            <person name="Ott S."/>
            <person name="Harrison R.J."/>
            <person name="Clarkson J.P."/>
        </authorList>
    </citation>
    <scope>NUCLEOTIDE SEQUENCE [LARGE SCALE GENOMIC DNA]</scope>
    <source>
        <strain evidence="2 3">FoC_Fus2</strain>
    </source>
</reference>
<protein>
    <recommendedName>
        <fullName evidence="1">Enoyl reductase (ER) domain-containing protein</fullName>
    </recommendedName>
</protein>
<proteinExistence type="predicted"/>
<evidence type="ECO:0000313" key="3">
    <source>
        <dbReference type="Proteomes" id="UP000270866"/>
    </source>
</evidence>
<dbReference type="InterPro" id="IPR020843">
    <property type="entry name" value="ER"/>
</dbReference>
<dbReference type="Gene3D" id="3.40.50.720">
    <property type="entry name" value="NAD(P)-binding Rossmann-like Domain"/>
    <property type="match status" value="1"/>
</dbReference>
<dbReference type="Pfam" id="PF08240">
    <property type="entry name" value="ADH_N"/>
    <property type="match status" value="1"/>
</dbReference>
<name>A0A3L6MUY3_FUSOX</name>
<evidence type="ECO:0000259" key="1">
    <source>
        <dbReference type="SMART" id="SM00829"/>
    </source>
</evidence>
<dbReference type="SUPFAM" id="SSF51735">
    <property type="entry name" value="NAD(P)-binding Rossmann-fold domains"/>
    <property type="match status" value="1"/>
</dbReference>
<sequence length="348" mass="37022">MANTTTMKQWVVRSDKNDLDGMVFVDAPVPQVGENDVLVKLHSAALNYRDVAIPKGKFLLPYKLPVVPASDGAGEVVEVGSRVSKWKKGDRIITLFNQGHQYGPVDPVVAATGLGGTIDGTLRQYGVFNENGVVRAPGNLSFAEASTLTGAPLTSWNALYGLRPLKAGETVLVQGTGGVSISALQLAKAGGAKVIATTSSSEKAEKLKELGADHVINYKENPEWGPIARKLTHNESGVDHILEVGGFGTFTQSLKAIKYEGIITLIGFLGGNSGEAPPSALDALTSMCTIRAIYVGSKAQMEEMVAAYENNDIHPVVDSKLFSLEQAKEAFEYLGAQKHIGKVCVQIE</sequence>
<dbReference type="EMBL" id="MRCU01000014">
    <property type="protein sequence ID" value="RKK08225.1"/>
    <property type="molecule type" value="Genomic_DNA"/>
</dbReference>
<dbReference type="Pfam" id="PF00107">
    <property type="entry name" value="ADH_zinc_N"/>
    <property type="match status" value="1"/>
</dbReference>
<organism evidence="2 3">
    <name type="scientific">Fusarium oxysporum f. sp. cepae</name>
    <dbReference type="NCBI Taxonomy" id="396571"/>
    <lineage>
        <taxon>Eukaryota</taxon>
        <taxon>Fungi</taxon>
        <taxon>Dikarya</taxon>
        <taxon>Ascomycota</taxon>
        <taxon>Pezizomycotina</taxon>
        <taxon>Sordariomycetes</taxon>
        <taxon>Hypocreomycetidae</taxon>
        <taxon>Hypocreales</taxon>
        <taxon>Nectriaceae</taxon>
        <taxon>Fusarium</taxon>
        <taxon>Fusarium oxysporum species complex</taxon>
    </lineage>
</organism>
<dbReference type="CDD" id="cd08276">
    <property type="entry name" value="MDR7"/>
    <property type="match status" value="1"/>
</dbReference>
<dbReference type="PANTHER" id="PTHR45033">
    <property type="match status" value="1"/>
</dbReference>
<dbReference type="SUPFAM" id="SSF50129">
    <property type="entry name" value="GroES-like"/>
    <property type="match status" value="1"/>
</dbReference>
<evidence type="ECO:0000313" key="2">
    <source>
        <dbReference type="EMBL" id="RKK08225.1"/>
    </source>
</evidence>
<feature type="domain" description="Enoyl reductase (ER)" evidence="1">
    <location>
        <begin position="17"/>
        <end position="345"/>
    </location>
</feature>
<dbReference type="InterPro" id="IPR052711">
    <property type="entry name" value="Zinc_ADH-like"/>
</dbReference>
<dbReference type="Proteomes" id="UP000270866">
    <property type="component" value="Unassembled WGS sequence"/>
</dbReference>
<accession>A0A3L6MUY3</accession>
<gene>
    <name evidence="2" type="ORF">BFJ65_g16885</name>
</gene>